<feature type="transmembrane region" description="Helical" evidence="8">
    <location>
        <begin position="213"/>
        <end position="232"/>
    </location>
</feature>
<dbReference type="PROSITE" id="PS50928">
    <property type="entry name" value="ABC_TM1"/>
    <property type="match status" value="1"/>
</dbReference>
<evidence type="ECO:0000256" key="8">
    <source>
        <dbReference type="RuleBase" id="RU363032"/>
    </source>
</evidence>
<evidence type="ECO:0000256" key="2">
    <source>
        <dbReference type="ARBA" id="ARBA00007069"/>
    </source>
</evidence>
<dbReference type="PANTHER" id="PTHR42929">
    <property type="entry name" value="INNER MEMBRANE ABC TRANSPORTER PERMEASE PROTEIN YDCU-RELATED-RELATED"/>
    <property type="match status" value="1"/>
</dbReference>
<comment type="similarity">
    <text evidence="2">Belongs to the binding-protein-dependent transport system permease family. CysTW subfamily.</text>
</comment>
<name>A0A9D1LUV9_9FIRM</name>
<gene>
    <name evidence="10" type="ORF">IAB04_03425</name>
</gene>
<evidence type="ECO:0000259" key="9">
    <source>
        <dbReference type="PROSITE" id="PS50928"/>
    </source>
</evidence>
<keyword evidence="5 8" id="KW-0812">Transmembrane</keyword>
<keyword evidence="3 8" id="KW-0813">Transport</keyword>
<dbReference type="Proteomes" id="UP000824111">
    <property type="component" value="Unassembled WGS sequence"/>
</dbReference>
<comment type="caution">
    <text evidence="10">The sequence shown here is derived from an EMBL/GenBank/DDBJ whole genome shotgun (WGS) entry which is preliminary data.</text>
</comment>
<dbReference type="GO" id="GO:0005886">
    <property type="term" value="C:plasma membrane"/>
    <property type="evidence" value="ECO:0007669"/>
    <property type="project" value="UniProtKB-SubCell"/>
</dbReference>
<accession>A0A9D1LUV9</accession>
<evidence type="ECO:0000256" key="1">
    <source>
        <dbReference type="ARBA" id="ARBA00004651"/>
    </source>
</evidence>
<feature type="transmembrane region" description="Helical" evidence="8">
    <location>
        <begin position="184"/>
        <end position="207"/>
    </location>
</feature>
<feature type="transmembrane region" description="Helical" evidence="8">
    <location>
        <begin position="244"/>
        <end position="263"/>
    </location>
</feature>
<keyword evidence="7 8" id="KW-0472">Membrane</keyword>
<keyword evidence="4" id="KW-1003">Cell membrane</keyword>
<dbReference type="GO" id="GO:0055085">
    <property type="term" value="P:transmembrane transport"/>
    <property type="evidence" value="ECO:0007669"/>
    <property type="project" value="InterPro"/>
</dbReference>
<evidence type="ECO:0000256" key="7">
    <source>
        <dbReference type="ARBA" id="ARBA00023136"/>
    </source>
</evidence>
<dbReference type="PANTHER" id="PTHR42929:SF1">
    <property type="entry name" value="INNER MEMBRANE ABC TRANSPORTER PERMEASE PROTEIN YDCU-RELATED"/>
    <property type="match status" value="1"/>
</dbReference>
<evidence type="ECO:0000256" key="5">
    <source>
        <dbReference type="ARBA" id="ARBA00022692"/>
    </source>
</evidence>
<evidence type="ECO:0000256" key="3">
    <source>
        <dbReference type="ARBA" id="ARBA00022448"/>
    </source>
</evidence>
<dbReference type="InterPro" id="IPR000515">
    <property type="entry name" value="MetI-like"/>
</dbReference>
<evidence type="ECO:0000313" key="11">
    <source>
        <dbReference type="Proteomes" id="UP000824111"/>
    </source>
</evidence>
<dbReference type="Gene3D" id="1.10.3720.10">
    <property type="entry name" value="MetI-like"/>
    <property type="match status" value="1"/>
</dbReference>
<reference evidence="10" key="2">
    <citation type="journal article" date="2021" name="PeerJ">
        <title>Extensive microbial diversity within the chicken gut microbiome revealed by metagenomics and culture.</title>
        <authorList>
            <person name="Gilroy R."/>
            <person name="Ravi A."/>
            <person name="Getino M."/>
            <person name="Pursley I."/>
            <person name="Horton D.L."/>
            <person name="Alikhan N.F."/>
            <person name="Baker D."/>
            <person name="Gharbi K."/>
            <person name="Hall N."/>
            <person name="Watson M."/>
            <person name="Adriaenssens E.M."/>
            <person name="Foster-Nyarko E."/>
            <person name="Jarju S."/>
            <person name="Secka A."/>
            <person name="Antonio M."/>
            <person name="Oren A."/>
            <person name="Chaudhuri R.R."/>
            <person name="La Ragione R."/>
            <person name="Hildebrand F."/>
            <person name="Pallen M.J."/>
        </authorList>
    </citation>
    <scope>NUCLEOTIDE SEQUENCE</scope>
    <source>
        <strain evidence="10">ChiSjej4B22-9803</strain>
    </source>
</reference>
<feature type="transmembrane region" description="Helical" evidence="8">
    <location>
        <begin position="67"/>
        <end position="87"/>
    </location>
</feature>
<feature type="domain" description="ABC transmembrane type-1" evidence="9">
    <location>
        <begin position="61"/>
        <end position="263"/>
    </location>
</feature>
<feature type="transmembrane region" description="Helical" evidence="8">
    <location>
        <begin position="12"/>
        <end position="32"/>
    </location>
</feature>
<evidence type="ECO:0000256" key="6">
    <source>
        <dbReference type="ARBA" id="ARBA00022989"/>
    </source>
</evidence>
<dbReference type="CDD" id="cd06261">
    <property type="entry name" value="TM_PBP2"/>
    <property type="match status" value="1"/>
</dbReference>
<evidence type="ECO:0000313" key="10">
    <source>
        <dbReference type="EMBL" id="HIU48390.1"/>
    </source>
</evidence>
<dbReference type="Pfam" id="PF00528">
    <property type="entry name" value="BPD_transp_1"/>
    <property type="match status" value="1"/>
</dbReference>
<organism evidence="10 11">
    <name type="scientific">Candidatus Avimonoglobus intestinipullorum</name>
    <dbReference type="NCBI Taxonomy" id="2840699"/>
    <lineage>
        <taxon>Bacteria</taxon>
        <taxon>Bacillati</taxon>
        <taxon>Bacillota</taxon>
        <taxon>Clostridia</taxon>
        <taxon>Eubacteriales</taxon>
        <taxon>Candidatus Avimonoglobus</taxon>
    </lineage>
</organism>
<reference evidence="10" key="1">
    <citation type="submission" date="2020-10" db="EMBL/GenBank/DDBJ databases">
        <authorList>
            <person name="Gilroy R."/>
        </authorList>
    </citation>
    <scope>NUCLEOTIDE SEQUENCE</scope>
    <source>
        <strain evidence="10">ChiSjej4B22-9803</strain>
    </source>
</reference>
<dbReference type="EMBL" id="DVND01000093">
    <property type="protein sequence ID" value="HIU48390.1"/>
    <property type="molecule type" value="Genomic_DNA"/>
</dbReference>
<feature type="transmembrane region" description="Helical" evidence="8">
    <location>
        <begin position="99"/>
        <end position="119"/>
    </location>
</feature>
<keyword evidence="6 8" id="KW-1133">Transmembrane helix</keyword>
<comment type="subcellular location">
    <subcellularLocation>
        <location evidence="1 8">Cell membrane</location>
        <topology evidence="1 8">Multi-pass membrane protein</topology>
    </subcellularLocation>
</comment>
<protein>
    <submittedName>
        <fullName evidence="10">ABC transporter permease</fullName>
    </submittedName>
</protein>
<dbReference type="InterPro" id="IPR035906">
    <property type="entry name" value="MetI-like_sf"/>
</dbReference>
<dbReference type="AlphaFoldDB" id="A0A9D1LUV9"/>
<sequence>MKKHSWAAIPLYLFTLFFVVLPLIYVLALSFMTRNVTWGVDADFTLDNYRKILDPVYLKTFVSSLEIAVLTTVFTALIGYPFGYFMANLSGAARRITMMLVIIPFWTNALVRIYGWITLLRPQGLISSIFLGGASLQFLYTRPAVVLGMVYALLPFMILAVYSSALKLDRSQIDASRDLGANRFVAFWTIAFHQTLPGLMSGVVFVFVPSVGLFFISDLMGGGKIMLLGNLIENQLMRSRNLPFGAALAIVMMAMTLFLLWLYKKITKSGDLEGLI</sequence>
<dbReference type="SUPFAM" id="SSF161098">
    <property type="entry name" value="MetI-like"/>
    <property type="match status" value="1"/>
</dbReference>
<proteinExistence type="inferred from homology"/>
<evidence type="ECO:0000256" key="4">
    <source>
        <dbReference type="ARBA" id="ARBA00022475"/>
    </source>
</evidence>
<feature type="transmembrane region" description="Helical" evidence="8">
    <location>
        <begin position="139"/>
        <end position="163"/>
    </location>
</feature>